<dbReference type="Gene3D" id="3.90.105.50">
    <property type="match status" value="1"/>
</dbReference>
<dbReference type="InterPro" id="IPR038148">
    <property type="entry name" value="Tn1545/Tn916_Xis"/>
</dbReference>
<dbReference type="Proteomes" id="UP000004828">
    <property type="component" value="Unassembled WGS sequence"/>
</dbReference>
<evidence type="ECO:0000313" key="1">
    <source>
        <dbReference type="EMBL" id="EEU99354.1"/>
    </source>
</evidence>
<accession>C7GFR0</accession>
<evidence type="ECO:0000313" key="2">
    <source>
        <dbReference type="Proteomes" id="UP000004828"/>
    </source>
</evidence>
<dbReference type="EMBL" id="ABYJ02000214">
    <property type="protein sequence ID" value="EEU99354.1"/>
    <property type="molecule type" value="Genomic_DNA"/>
</dbReference>
<protein>
    <submittedName>
        <fullName evidence="1">DNA binding domain, excisionase family</fullName>
    </submittedName>
</protein>
<dbReference type="InterPro" id="IPR015122">
    <property type="entry name" value="Tn916-Xis"/>
</dbReference>
<comment type="caution">
    <text evidence="1">The sequence shown here is derived from an EMBL/GenBank/DDBJ whole genome shotgun (WGS) entry which is preliminary data.</text>
</comment>
<sequence length="137" mass="15877">MILLEISGQQGLTVRYRCGRCNELPPVLYLKNLSADESREKFSWLSWADKVMQRIREMEVLAINTNITAGKMSVPIWEKYMLTVDEAVQYFGIGEKKIRSLIAENMNTEYCFTVQVGNKSLINRQKFETFLNQITSL</sequence>
<dbReference type="HOGENOM" id="CLU_1863678_0_0_9"/>
<dbReference type="AlphaFoldDB" id="C7GFR0"/>
<organism evidence="1 2">
    <name type="scientific">Roseburia intestinalis L1-82</name>
    <dbReference type="NCBI Taxonomy" id="536231"/>
    <lineage>
        <taxon>Bacteria</taxon>
        <taxon>Bacillati</taxon>
        <taxon>Bacillota</taxon>
        <taxon>Clostridia</taxon>
        <taxon>Lachnospirales</taxon>
        <taxon>Lachnospiraceae</taxon>
        <taxon>Roseburia</taxon>
    </lineage>
</organism>
<reference evidence="1 2" key="1">
    <citation type="submission" date="2009-08" db="EMBL/GenBank/DDBJ databases">
        <authorList>
            <person name="Weinstock G."/>
            <person name="Sodergren E."/>
            <person name="Clifton S."/>
            <person name="Fulton L."/>
            <person name="Fulton B."/>
            <person name="Courtney L."/>
            <person name="Fronick C."/>
            <person name="Harrison M."/>
            <person name="Strong C."/>
            <person name="Farmer C."/>
            <person name="Delahaunty K."/>
            <person name="Markovic C."/>
            <person name="Hall O."/>
            <person name="Minx P."/>
            <person name="Tomlinson C."/>
            <person name="Mitreva M."/>
            <person name="Nelson J."/>
            <person name="Hou S."/>
            <person name="Wollam A."/>
            <person name="Pepin K.H."/>
            <person name="Johnson M."/>
            <person name="Bhonagiri V."/>
            <person name="Nash W.E."/>
            <person name="Warren W."/>
            <person name="Chinwalla A."/>
            <person name="Mardis E.R."/>
            <person name="Wilson R.K."/>
        </authorList>
    </citation>
    <scope>NUCLEOTIDE SEQUENCE [LARGE SCALE GENOMIC DNA]</scope>
    <source>
        <strain evidence="1 2">L1-82</strain>
    </source>
</reference>
<gene>
    <name evidence="1" type="ORF">ROSINTL182_08767</name>
</gene>
<proteinExistence type="predicted"/>
<name>C7GFR0_9FIRM</name>
<dbReference type="Pfam" id="PF09035">
    <property type="entry name" value="Tn916-Xis"/>
    <property type="match status" value="1"/>
</dbReference>